<gene>
    <name evidence="10" type="ORF">SAMN04488120_104274</name>
</gene>
<dbReference type="STRING" id="1076937.SAMN04488120_104274"/>
<feature type="binding site" description="covalent" evidence="8">
    <location>
        <position position="49"/>
    </location>
    <ligand>
        <name>heme c</name>
        <dbReference type="ChEBI" id="CHEBI:61717"/>
    </ligand>
</feature>
<feature type="binding site" description="covalent" evidence="8">
    <location>
        <position position="94"/>
    </location>
    <ligand>
        <name>heme c</name>
        <dbReference type="ChEBI" id="CHEBI:61717"/>
    </ligand>
</feature>
<protein>
    <recommendedName>
        <fullName evidence="1">Cytochrome c-551</fullName>
    </recommendedName>
    <alternativeName>
        <fullName evidence="7">Cytochrome c551</fullName>
    </alternativeName>
</protein>
<dbReference type="InterPro" id="IPR009056">
    <property type="entry name" value="Cyt_c-like_dom"/>
</dbReference>
<feature type="binding site" description="covalent" evidence="8">
    <location>
        <position position="45"/>
    </location>
    <ligand>
        <name>heme c</name>
        <dbReference type="ChEBI" id="CHEBI:61717"/>
    </ligand>
</feature>
<reference evidence="10 11" key="1">
    <citation type="submission" date="2016-10" db="EMBL/GenBank/DDBJ databases">
        <authorList>
            <person name="de Groot N.N."/>
        </authorList>
    </citation>
    <scope>NUCLEOTIDE SEQUENCE [LARGE SCALE GENOMIC DNA]</scope>
    <source>
        <strain evidence="10 11">DSM 23609</strain>
    </source>
</reference>
<dbReference type="PRINTS" id="PR00606">
    <property type="entry name" value="CYTCHROMECID"/>
</dbReference>
<dbReference type="InterPro" id="IPR036909">
    <property type="entry name" value="Cyt_c-like_dom_sf"/>
</dbReference>
<evidence type="ECO:0000256" key="4">
    <source>
        <dbReference type="ARBA" id="ARBA00022723"/>
    </source>
</evidence>
<dbReference type="GO" id="GO:0009055">
    <property type="term" value="F:electron transfer activity"/>
    <property type="evidence" value="ECO:0007669"/>
    <property type="project" value="InterPro"/>
</dbReference>
<dbReference type="InterPro" id="IPR002324">
    <property type="entry name" value="Cyt_c_ID"/>
</dbReference>
<keyword evidence="5" id="KW-0249">Electron transport</keyword>
<evidence type="ECO:0000256" key="1">
    <source>
        <dbReference type="ARBA" id="ARBA00021020"/>
    </source>
</evidence>
<evidence type="ECO:0000256" key="6">
    <source>
        <dbReference type="ARBA" id="ARBA00023004"/>
    </source>
</evidence>
<dbReference type="PROSITE" id="PS51007">
    <property type="entry name" value="CYTC"/>
    <property type="match status" value="1"/>
</dbReference>
<keyword evidence="11" id="KW-1185">Reference proteome</keyword>
<name>A0A1I2IZC2_9GAMM</name>
<keyword evidence="6 8" id="KW-0408">Iron</keyword>
<dbReference type="AlphaFoldDB" id="A0A1I2IZC2"/>
<dbReference type="SUPFAM" id="SSF46626">
    <property type="entry name" value="Cytochrome c"/>
    <property type="match status" value="1"/>
</dbReference>
<keyword evidence="3 8" id="KW-0349">Heme</keyword>
<comment type="PTM">
    <text evidence="8">Binds 1 heme c group covalently per subunit.</text>
</comment>
<evidence type="ECO:0000256" key="2">
    <source>
        <dbReference type="ARBA" id="ARBA00022448"/>
    </source>
</evidence>
<sequence>MHSRFFFIPIGHALKIFGFSSLLIMPSLTAAAGTEAAKLAEQYACTACHGADRSVVGPAFRDIAKKYAGNKNAAAELVAKVRVGGSGVWGQVPMPPNAHVPEADVQKIVAWVLAGAPAE</sequence>
<evidence type="ECO:0000313" key="11">
    <source>
        <dbReference type="Proteomes" id="UP000199771"/>
    </source>
</evidence>
<evidence type="ECO:0000256" key="7">
    <source>
        <dbReference type="ARBA" id="ARBA00031244"/>
    </source>
</evidence>
<proteinExistence type="predicted"/>
<keyword evidence="4 8" id="KW-0479">Metal-binding</keyword>
<feature type="domain" description="Cytochrome c" evidence="9">
    <location>
        <begin position="28"/>
        <end position="116"/>
    </location>
</feature>
<dbReference type="Proteomes" id="UP000199771">
    <property type="component" value="Unassembled WGS sequence"/>
</dbReference>
<dbReference type="Gene3D" id="1.10.760.10">
    <property type="entry name" value="Cytochrome c-like domain"/>
    <property type="match status" value="1"/>
</dbReference>
<dbReference type="Pfam" id="PF00034">
    <property type="entry name" value="Cytochrom_C"/>
    <property type="match status" value="1"/>
</dbReference>
<evidence type="ECO:0000256" key="8">
    <source>
        <dbReference type="PIRSR" id="PIRSR602324-1"/>
    </source>
</evidence>
<evidence type="ECO:0000313" key="10">
    <source>
        <dbReference type="EMBL" id="SFF45831.1"/>
    </source>
</evidence>
<accession>A0A1I2IZC2</accession>
<dbReference type="GO" id="GO:0020037">
    <property type="term" value="F:heme binding"/>
    <property type="evidence" value="ECO:0007669"/>
    <property type="project" value="InterPro"/>
</dbReference>
<dbReference type="EMBL" id="FOOC01000004">
    <property type="protein sequence ID" value="SFF45831.1"/>
    <property type="molecule type" value="Genomic_DNA"/>
</dbReference>
<organism evidence="10 11">
    <name type="scientific">Fontimonas thermophila</name>
    <dbReference type="NCBI Taxonomy" id="1076937"/>
    <lineage>
        <taxon>Bacteria</taxon>
        <taxon>Pseudomonadati</taxon>
        <taxon>Pseudomonadota</taxon>
        <taxon>Gammaproteobacteria</taxon>
        <taxon>Nevskiales</taxon>
        <taxon>Nevskiaceae</taxon>
        <taxon>Fontimonas</taxon>
    </lineage>
</organism>
<dbReference type="GO" id="GO:0005506">
    <property type="term" value="F:iron ion binding"/>
    <property type="evidence" value="ECO:0007669"/>
    <property type="project" value="InterPro"/>
</dbReference>
<evidence type="ECO:0000256" key="3">
    <source>
        <dbReference type="ARBA" id="ARBA00022617"/>
    </source>
</evidence>
<keyword evidence="2" id="KW-0813">Transport</keyword>
<evidence type="ECO:0000256" key="5">
    <source>
        <dbReference type="ARBA" id="ARBA00022982"/>
    </source>
</evidence>
<evidence type="ECO:0000259" key="9">
    <source>
        <dbReference type="PROSITE" id="PS51007"/>
    </source>
</evidence>